<feature type="region of interest" description="Disordered" evidence="1">
    <location>
        <begin position="268"/>
        <end position="305"/>
    </location>
</feature>
<dbReference type="AlphaFoldDB" id="A0A2S6MV90"/>
<dbReference type="InterPro" id="IPR049245">
    <property type="entry name" value="DUF6880"/>
</dbReference>
<dbReference type="Pfam" id="PF21810">
    <property type="entry name" value="DUF6880"/>
    <property type="match status" value="1"/>
</dbReference>
<reference evidence="2 3" key="1">
    <citation type="journal article" date="2018" name="Arch. Microbiol.">
        <title>New insights into the metabolic potential of the phototrophic purple bacterium Rhodopila globiformis DSM 161(T) from its draft genome sequence and evidence for a vanadium-dependent nitrogenase.</title>
        <authorList>
            <person name="Imhoff J.F."/>
            <person name="Rahn T."/>
            <person name="Kunzel S."/>
            <person name="Neulinger S.C."/>
        </authorList>
    </citation>
    <scope>NUCLEOTIDE SEQUENCE [LARGE SCALE GENOMIC DNA]</scope>
    <source>
        <strain evidence="2 3">DSM 161</strain>
    </source>
</reference>
<proteinExistence type="predicted"/>
<organism evidence="2 3">
    <name type="scientific">Rhodopila globiformis</name>
    <name type="common">Rhodopseudomonas globiformis</name>
    <dbReference type="NCBI Taxonomy" id="1071"/>
    <lineage>
        <taxon>Bacteria</taxon>
        <taxon>Pseudomonadati</taxon>
        <taxon>Pseudomonadota</taxon>
        <taxon>Alphaproteobacteria</taxon>
        <taxon>Acetobacterales</taxon>
        <taxon>Acetobacteraceae</taxon>
        <taxon>Rhodopila</taxon>
    </lineage>
</organism>
<evidence type="ECO:0000313" key="3">
    <source>
        <dbReference type="Proteomes" id="UP000239724"/>
    </source>
</evidence>
<protein>
    <submittedName>
        <fullName evidence="2">Uncharacterized protein</fullName>
    </submittedName>
</protein>
<dbReference type="EMBL" id="NHRY01000271">
    <property type="protein sequence ID" value="PPQ26283.1"/>
    <property type="molecule type" value="Genomic_DNA"/>
</dbReference>
<gene>
    <name evidence="2" type="ORF">CCS01_30465</name>
</gene>
<keyword evidence="3" id="KW-1185">Reference proteome</keyword>
<sequence>MASKTTLTAGNLEALGAARLAALLMEVSESDTVIRRRLRMELAGAESPSELVRQIRKRLATIAGARSFVDWENCKAVVDDLEAQRRLIVEQVAPRTPAVGLDLMWRFLELANPVLQRSMDASGAIAGLFRRAVEDIGAIALADRPDPGQLADAVYRALLENGYGQFDSLIEATQAALGPAALAHVKQRMAALSAEAAPKDRQLAAWAMDQPIDGGARAGQVRGRAARRALQTIADARGDVDTFVARHDAASRKAPRIAAAIAHRLAGGGPGRGSLAGHRGDTGRRSSNGRRSNPITNGTMRGSPCWRRWDAARRRRPRAGRASSVICPSGICGTTCNGCRTSMISRPSSVRFPMWNGMAA</sequence>
<comment type="caution">
    <text evidence="2">The sequence shown here is derived from an EMBL/GenBank/DDBJ whole genome shotgun (WGS) entry which is preliminary data.</text>
</comment>
<evidence type="ECO:0000313" key="2">
    <source>
        <dbReference type="EMBL" id="PPQ26283.1"/>
    </source>
</evidence>
<name>A0A2S6MV90_RHOGL</name>
<accession>A0A2S6MV90</accession>
<dbReference type="OrthoDB" id="7183688at2"/>
<dbReference type="Proteomes" id="UP000239724">
    <property type="component" value="Unassembled WGS sequence"/>
</dbReference>
<evidence type="ECO:0000256" key="1">
    <source>
        <dbReference type="SAM" id="MobiDB-lite"/>
    </source>
</evidence>